<organism evidence="3">
    <name type="scientific">Rhodotorula toruloides</name>
    <name type="common">Yeast</name>
    <name type="synonym">Rhodosporidium toruloides</name>
    <dbReference type="NCBI Taxonomy" id="5286"/>
    <lineage>
        <taxon>Eukaryota</taxon>
        <taxon>Fungi</taxon>
        <taxon>Dikarya</taxon>
        <taxon>Basidiomycota</taxon>
        <taxon>Pucciniomycotina</taxon>
        <taxon>Microbotryomycetes</taxon>
        <taxon>Sporidiobolales</taxon>
        <taxon>Sporidiobolaceae</taxon>
        <taxon>Rhodotorula</taxon>
    </lineage>
</organism>
<feature type="compositionally biased region" description="Polar residues" evidence="2">
    <location>
        <begin position="284"/>
        <end position="299"/>
    </location>
</feature>
<gene>
    <name evidence="3" type="ORF">RHTO0S_06e10506g</name>
</gene>
<protein>
    <submittedName>
        <fullName evidence="3">RHTO0S06e10506g1_1</fullName>
    </submittedName>
</protein>
<dbReference type="EMBL" id="LK052941">
    <property type="protein sequence ID" value="CDR42164.1"/>
    <property type="molecule type" value="Genomic_DNA"/>
</dbReference>
<name>A0A061AX85_RHOTO</name>
<evidence type="ECO:0000256" key="2">
    <source>
        <dbReference type="SAM" id="MobiDB-lite"/>
    </source>
</evidence>
<evidence type="ECO:0000256" key="1">
    <source>
        <dbReference type="SAM" id="Coils"/>
    </source>
</evidence>
<feature type="coiled-coil region" evidence="1">
    <location>
        <begin position="402"/>
        <end position="436"/>
    </location>
</feature>
<feature type="compositionally biased region" description="Low complexity" evidence="2">
    <location>
        <begin position="191"/>
        <end position="204"/>
    </location>
</feature>
<keyword evidence="1" id="KW-0175">Coiled coil</keyword>
<dbReference type="InterPro" id="IPR018800">
    <property type="entry name" value="PRCC"/>
</dbReference>
<feature type="region of interest" description="Disordered" evidence="2">
    <location>
        <begin position="29"/>
        <end position="314"/>
    </location>
</feature>
<feature type="compositionally biased region" description="Low complexity" evidence="2">
    <location>
        <begin position="212"/>
        <end position="283"/>
    </location>
</feature>
<dbReference type="PANTHER" id="PTHR13621">
    <property type="entry name" value="PROLINE-RICH PROTEIN PRCC"/>
    <property type="match status" value="1"/>
</dbReference>
<proteinExistence type="predicted"/>
<feature type="compositionally biased region" description="Pro residues" evidence="2">
    <location>
        <begin position="160"/>
        <end position="169"/>
    </location>
</feature>
<dbReference type="AlphaFoldDB" id="A0A061AX85"/>
<feature type="compositionally biased region" description="Low complexity" evidence="2">
    <location>
        <begin position="70"/>
        <end position="83"/>
    </location>
</feature>
<reference evidence="3" key="1">
    <citation type="journal article" date="2014" name="Genome Announc.">
        <title>Draft genome sequence of Rhodosporidium toruloides CECT1137, an oleaginous yeast of biotechnological interest.</title>
        <authorList>
            <person name="Morin N."/>
            <person name="Calcas X."/>
            <person name="Devillers H."/>
            <person name="Durrens P."/>
            <person name="Sherman D.J."/>
            <person name="Nicaud J.-M."/>
            <person name="Neuveglise C."/>
        </authorList>
    </citation>
    <scope>NUCLEOTIDE SEQUENCE</scope>
    <source>
        <strain evidence="3">CECT1137</strain>
    </source>
</reference>
<accession>A0A061AX85</accession>
<dbReference type="Pfam" id="PF10253">
    <property type="entry name" value="PRCC"/>
    <property type="match status" value="1"/>
</dbReference>
<sequence length="439" mass="44463">MLVSGKEATSHLDSETIARLPLFVRMGLVDYGSDSDSDSGSPPPQNKPSTKPATASSAPTSLLGLPPPKSSLNLPAPKSSTTTPPAPAPQPPKKAKDKGPVRILLDLPPPSASSAASRADDDSDEPAKKRPKLSLGSGNGGGLTGLAAMLPKPKNESKAAPPPHKPAPARPAAGLAGLDELFGGKDGAEGASGSTGASTGPPSGLFVPPSVSSKGKGKASAAASDRPAPSVAPSEPAVDFFGIGSVASPAAPSSSASSSSGQPSLSISSAPSLSAAPSVSSAPNPKTSSSAPSFGTPTASDPYPGFTQLPSGEWVAKDQQTYEMWMAWMAQQHYGVPEGLDTKDVEAKGGMVDVNEEERRAREAWANRPGQLPPSKVVGGEEKTSAQLKGVPKQIGGMARRKGQLSSLLAAAHDNRAELEERIAQARANRKGAGSKYGF</sequence>
<dbReference type="GO" id="GO:0005634">
    <property type="term" value="C:nucleus"/>
    <property type="evidence" value="ECO:0007669"/>
    <property type="project" value="TreeGrafter"/>
</dbReference>
<evidence type="ECO:0000313" key="3">
    <source>
        <dbReference type="EMBL" id="CDR42164.1"/>
    </source>
</evidence>
<feature type="compositionally biased region" description="Polar residues" evidence="2">
    <location>
        <begin position="47"/>
        <end position="60"/>
    </location>
</feature>
<dbReference type="OrthoDB" id="2555634at2759"/>
<dbReference type="PANTHER" id="PTHR13621:SF2">
    <property type="entry name" value="PROLINE-RICH PROTEIN PRCC"/>
    <property type="match status" value="1"/>
</dbReference>
<feature type="region of interest" description="Disordered" evidence="2">
    <location>
        <begin position="368"/>
        <end position="395"/>
    </location>
</feature>